<comment type="subunit">
    <text evidence="3">Interacts with INP51.</text>
</comment>
<organism evidence="6 7">
    <name type="scientific">Saccharomyces pastorianus</name>
    <name type="common">Lager yeast</name>
    <name type="synonym">Saccharomyces cerevisiae x Saccharomyces eubayanus</name>
    <dbReference type="NCBI Taxonomy" id="27292"/>
    <lineage>
        <taxon>Eukaryota</taxon>
        <taxon>Fungi</taxon>
        <taxon>Dikarya</taxon>
        <taxon>Ascomycota</taxon>
        <taxon>Saccharomycotina</taxon>
        <taxon>Saccharomycetes</taxon>
        <taxon>Saccharomycetales</taxon>
        <taxon>Saccharomycetaceae</taxon>
        <taxon>Saccharomyces</taxon>
    </lineage>
</organism>
<protein>
    <submittedName>
        <fullName evidence="6">Phosphatidylinositol 4,5-bisphosphate levels regulator protein</fullName>
    </submittedName>
</protein>
<dbReference type="InterPro" id="IPR000261">
    <property type="entry name" value="EH_dom"/>
</dbReference>
<feature type="compositionally biased region" description="Low complexity" evidence="4">
    <location>
        <begin position="184"/>
        <end position="200"/>
    </location>
</feature>
<evidence type="ECO:0000256" key="3">
    <source>
        <dbReference type="ARBA" id="ARBA00063275"/>
    </source>
</evidence>
<comment type="similarity">
    <text evidence="2">Belongs to the IRS4 family.</text>
</comment>
<dbReference type="AlphaFoldDB" id="A0A6C1EBQ4"/>
<dbReference type="CDD" id="cd00052">
    <property type="entry name" value="EH"/>
    <property type="match status" value="1"/>
</dbReference>
<proteinExistence type="inferred from homology"/>
<feature type="domain" description="EH" evidence="5">
    <location>
        <begin position="470"/>
        <end position="564"/>
    </location>
</feature>
<gene>
    <name evidence="6" type="primary">TAX4_2</name>
    <name evidence="6" type="ORF">GRS66_008637</name>
</gene>
<evidence type="ECO:0000256" key="2">
    <source>
        <dbReference type="ARBA" id="ARBA00061579"/>
    </source>
</evidence>
<dbReference type="Proteomes" id="UP000501346">
    <property type="component" value="Chromosome SeX-ScX"/>
</dbReference>
<feature type="region of interest" description="Disordered" evidence="4">
    <location>
        <begin position="337"/>
        <end position="437"/>
    </location>
</feature>
<dbReference type="OrthoDB" id="10045710at2759"/>
<evidence type="ECO:0000256" key="1">
    <source>
        <dbReference type="ARBA" id="ARBA00023098"/>
    </source>
</evidence>
<sequence>MLFSKKKHSGNHAVVELPKEALRDSLVAAQITFKRYANPDTSGTERPGHLQVASAPVVKTEASLPRLRHPEPRTVRHQDLREALASRTEIASVPTTPLGVGQRDIQSRASNLPGNLAAAETAAYLAHSGSFSNRPSPVNGRDLVDDGESKPPRTPSALRSELQLNRARIPPPSHDISERSRSISPQVSYSTSLSSSSSFISDEEDTSYRERSVDEVLPPELSVSSYSLASRVSEKPSETSQQPRESDYTAMNKLNGGNIIYKGTLPDLIPRSQRKIGKPRLKTRLLRSSDSNEYNNNYRQQESLSRIYSNQQQNGKAIINTQKNVKLKTTMRRGKYAITENDETFPYDKRPSDVSSDSDTDDESDSMKIEEKKKKSRRSKLKKGLKTTAAVVGSSTSVLPFPRHHHHHHRQLHNPSSHHLHTHHYTSPQKFNEDKPWKSHRDVGFITEQERKRYESMWVSNRYLYLRLLPWWPTLTNEDNELNLQPLNLPQDGLMLNLVVKDIWNRSNLPTDLLIQVYNMVDTRKDGTLDRKSFIVGMWLVDQCLYGRKLTNELDQRVWSSVDNHILGAINPQPTTTDHHHIADNVLDKPSRLTVRQELKNIKRDLRNVRI</sequence>
<dbReference type="InterPro" id="IPR011992">
    <property type="entry name" value="EF-hand-dom_pair"/>
</dbReference>
<evidence type="ECO:0000313" key="7">
    <source>
        <dbReference type="Proteomes" id="UP000501346"/>
    </source>
</evidence>
<dbReference type="FunFam" id="1.10.238.10:FF:000326">
    <property type="entry name" value="IRS4p EH domain-containing protein"/>
    <property type="match status" value="1"/>
</dbReference>
<keyword evidence="7" id="KW-1185">Reference proteome</keyword>
<evidence type="ECO:0000259" key="5">
    <source>
        <dbReference type="SMART" id="SM00027"/>
    </source>
</evidence>
<feature type="compositionally biased region" description="Basic residues" evidence="4">
    <location>
        <begin position="374"/>
        <end position="385"/>
    </location>
</feature>
<dbReference type="GO" id="GO:0000407">
    <property type="term" value="C:phagophore assembly site"/>
    <property type="evidence" value="ECO:0007669"/>
    <property type="project" value="UniProtKB-ARBA"/>
</dbReference>
<keyword evidence="1" id="KW-0443">Lipid metabolism</keyword>
<evidence type="ECO:0000313" key="6">
    <source>
        <dbReference type="EMBL" id="QID86034.1"/>
    </source>
</evidence>
<feature type="compositionally biased region" description="Basic residues" evidence="4">
    <location>
        <begin position="402"/>
        <end position="424"/>
    </location>
</feature>
<feature type="compositionally biased region" description="Basic and acidic residues" evidence="4">
    <location>
        <begin position="142"/>
        <end position="151"/>
    </location>
</feature>
<dbReference type="Gene3D" id="1.10.238.10">
    <property type="entry name" value="EF-hand"/>
    <property type="match status" value="1"/>
</dbReference>
<dbReference type="SUPFAM" id="SSF47473">
    <property type="entry name" value="EF-hand"/>
    <property type="match status" value="1"/>
</dbReference>
<reference evidence="6 7" key="1">
    <citation type="journal article" date="2019" name="BMC Genomics">
        <title>Chromosome level assembly and comparative genome analysis confirm lager-brewing yeasts originated from a single hybridization.</title>
        <authorList>
            <person name="Salazar A.N."/>
            <person name="Gorter de Vries A.R."/>
            <person name="van den Broek M."/>
            <person name="Brouwers N."/>
            <person name="de la Torre Cortes P."/>
            <person name="Kuijpers N.G.A."/>
            <person name="Daran J.G."/>
            <person name="Abeel T."/>
        </authorList>
    </citation>
    <scope>NUCLEOTIDE SEQUENCE [LARGE SCALE GENOMIC DNA]</scope>
    <source>
        <strain evidence="6 7">CBS 1483</strain>
    </source>
</reference>
<dbReference type="GO" id="GO:0006629">
    <property type="term" value="P:lipid metabolic process"/>
    <property type="evidence" value="ECO:0007669"/>
    <property type="project" value="UniProtKB-KW"/>
</dbReference>
<dbReference type="SMART" id="SM00027">
    <property type="entry name" value="EH"/>
    <property type="match status" value="1"/>
</dbReference>
<feature type="compositionally biased region" description="Low complexity" evidence="4">
    <location>
        <begin position="221"/>
        <end position="231"/>
    </location>
</feature>
<dbReference type="Pfam" id="PF12763">
    <property type="entry name" value="EH"/>
    <property type="match status" value="1"/>
</dbReference>
<evidence type="ECO:0000256" key="4">
    <source>
        <dbReference type="SAM" id="MobiDB-lite"/>
    </source>
</evidence>
<feature type="region of interest" description="Disordered" evidence="4">
    <location>
        <begin position="129"/>
        <end position="248"/>
    </location>
</feature>
<dbReference type="GO" id="GO:0031505">
    <property type="term" value="P:fungal-type cell wall organization"/>
    <property type="evidence" value="ECO:0007669"/>
    <property type="project" value="UniProtKB-ARBA"/>
</dbReference>
<dbReference type="EMBL" id="CP049007">
    <property type="protein sequence ID" value="QID86034.1"/>
    <property type="molecule type" value="Genomic_DNA"/>
</dbReference>
<accession>A0A6C1EBQ4</accession>
<name>A0A6C1EBQ4_SACPS</name>